<evidence type="ECO:0000259" key="2">
    <source>
        <dbReference type="Pfam" id="PF20250"/>
    </source>
</evidence>
<feature type="domain" description="Flagellar Assembly Protein A N-terminal region" evidence="2">
    <location>
        <begin position="81"/>
        <end position="249"/>
    </location>
</feature>
<dbReference type="PANTHER" id="PTHR38032">
    <property type="entry name" value="POLYMERASE-RELATED"/>
    <property type="match status" value="1"/>
</dbReference>
<proteinExistence type="predicted"/>
<keyword evidence="1" id="KW-0175">Coiled coil</keyword>
<protein>
    <recommendedName>
        <fullName evidence="2">Flagellar Assembly Protein A N-terminal region domain-containing protein</fullName>
    </recommendedName>
</protein>
<name>A0A0V8QJE9_9FIRM</name>
<dbReference type="EMBL" id="LNAM01000001">
    <property type="protein sequence ID" value="KSV60706.1"/>
    <property type="molecule type" value="Genomic_DNA"/>
</dbReference>
<dbReference type="PANTHER" id="PTHR38032:SF1">
    <property type="entry name" value="RNA-BINDING PROTEIN KHPB N-TERMINAL DOMAIN-CONTAINING PROTEIN"/>
    <property type="match status" value="1"/>
</dbReference>
<feature type="coiled-coil region" evidence="1">
    <location>
        <begin position="406"/>
        <end position="489"/>
    </location>
</feature>
<sequence length="533" mass="58138">MAYKNGFFQLLHKEDGTYVKVYPPMAGGQPLSIELLLNYLDAKKIVCDIKEVNKELIKVKDAPMEIKLNSNEQLPENEYLSITISPDSMEAVGVFFPPSNKGKLMTKEEILSDLAMAGVKHGIQERIIDAYLAGRQFCLRIPLAKGTRVREGKSATITYHFNTDINSKPRVNEDGSVDFHHLDMISHVEAGDVLATLTPADFGDDGMDVRGIVVQPKKVVQKKLRHGKNIHLSEDGTIMYSDVNGHASLAGDQVFVSDTYEVPADVSVASGDIDYDGNVEVKGNVVTGFTVRAKGDIIVNGVVEAATLEAGGQIILKRGMQGMGKGVLKAGGNIVSRFLESCDVTSGGDVTADAIMHSKVIARGDITASGKKGMITGGELHTRGNISARVLGSTMGTATLLESGIGEEVMEEYRQVTNEIDELNESIEKSLQVLVLFKKRIQLGEAMTGEVKLKLLEAKQKYEDLNKQLAQKEARSKALKEEIESYQGGRIKFTDTAFPGVKVNISNILYIVKDELARGQFMREKGDIKISSL</sequence>
<comment type="caution">
    <text evidence="3">The sequence shown here is derived from an EMBL/GenBank/DDBJ whole genome shotgun (WGS) entry which is preliminary data.</text>
</comment>
<evidence type="ECO:0000313" key="3">
    <source>
        <dbReference type="EMBL" id="KSV60706.1"/>
    </source>
</evidence>
<dbReference type="Pfam" id="PF20250">
    <property type="entry name" value="FapA_N"/>
    <property type="match status" value="1"/>
</dbReference>
<organism evidence="3 4">
    <name type="scientific">Acetivibrio ethanolgignens</name>
    <dbReference type="NCBI Taxonomy" id="290052"/>
    <lineage>
        <taxon>Bacteria</taxon>
        <taxon>Bacillati</taxon>
        <taxon>Bacillota</taxon>
        <taxon>Clostridia</taxon>
        <taxon>Eubacteriales</taxon>
        <taxon>Oscillospiraceae</taxon>
        <taxon>Acetivibrio</taxon>
    </lineage>
</organism>
<dbReference type="AlphaFoldDB" id="A0A0V8QJE9"/>
<dbReference type="STRING" id="290052.ASU35_00615"/>
<dbReference type="Proteomes" id="UP000054874">
    <property type="component" value="Unassembled WGS sequence"/>
</dbReference>
<dbReference type="InterPro" id="IPR005646">
    <property type="entry name" value="FapA"/>
</dbReference>
<accession>A0A0V8QJE9</accession>
<keyword evidence="4" id="KW-1185">Reference proteome</keyword>
<evidence type="ECO:0000256" key="1">
    <source>
        <dbReference type="SAM" id="Coils"/>
    </source>
</evidence>
<dbReference type="InterPro" id="IPR046866">
    <property type="entry name" value="FapA_N"/>
</dbReference>
<dbReference type="Pfam" id="PF03961">
    <property type="entry name" value="FapA"/>
    <property type="match status" value="1"/>
</dbReference>
<dbReference type="OrthoDB" id="9760122at2"/>
<gene>
    <name evidence="3" type="ORF">ASU35_00615</name>
</gene>
<dbReference type="RefSeq" id="WP_058351185.1">
    <property type="nucleotide sequence ID" value="NZ_CABMMD010000001.1"/>
</dbReference>
<reference evidence="3 4" key="1">
    <citation type="submission" date="2015-11" db="EMBL/GenBank/DDBJ databases">
        <title>Butyribacter intestini gen. nov., sp. nov., a butyric acid-producing bacterium of the family Lachnospiraceae isolated from the human faeces.</title>
        <authorList>
            <person name="Zou Y."/>
            <person name="Xue W."/>
            <person name="Luo G."/>
            <person name="Lv M."/>
        </authorList>
    </citation>
    <scope>NUCLEOTIDE SEQUENCE [LARGE SCALE GENOMIC DNA]</scope>
    <source>
        <strain evidence="3 4">ACET-33324</strain>
    </source>
</reference>
<dbReference type="InterPro" id="IPR046865">
    <property type="entry name" value="FapA_b_solenoid"/>
</dbReference>
<evidence type="ECO:0000313" key="4">
    <source>
        <dbReference type="Proteomes" id="UP000054874"/>
    </source>
</evidence>